<dbReference type="PATRIC" id="fig|1122241.3.peg.1308"/>
<dbReference type="RefSeq" id="WP_062282873.1">
    <property type="nucleotide sequence ID" value="NZ_LTBC01000003.1"/>
</dbReference>
<reference evidence="2 3" key="1">
    <citation type="submission" date="2016-02" db="EMBL/GenBank/DDBJ databases">
        <title>Genome sequence of Moorella mulderi DSM 14980.</title>
        <authorList>
            <person name="Poehlein A."/>
            <person name="Daniel R."/>
        </authorList>
    </citation>
    <scope>NUCLEOTIDE SEQUENCE [LARGE SCALE GENOMIC DNA]</scope>
    <source>
        <strain evidence="2 3">DSM 14980</strain>
    </source>
</reference>
<keyword evidence="3" id="KW-1185">Reference proteome</keyword>
<dbReference type="AlphaFoldDB" id="A0A151AYB0"/>
<evidence type="ECO:0000313" key="2">
    <source>
        <dbReference type="EMBL" id="KYH32644.1"/>
    </source>
</evidence>
<gene>
    <name evidence="2" type="ORF">MOMUL_12460</name>
</gene>
<dbReference type="Proteomes" id="UP000075670">
    <property type="component" value="Unassembled WGS sequence"/>
</dbReference>
<feature type="compositionally biased region" description="Low complexity" evidence="1">
    <location>
        <begin position="56"/>
        <end position="67"/>
    </location>
</feature>
<name>A0A151AYB0_9FIRM</name>
<evidence type="ECO:0000313" key="3">
    <source>
        <dbReference type="Proteomes" id="UP000075670"/>
    </source>
</evidence>
<dbReference type="EMBL" id="LTBC01000003">
    <property type="protein sequence ID" value="KYH32644.1"/>
    <property type="molecule type" value="Genomic_DNA"/>
</dbReference>
<feature type="region of interest" description="Disordered" evidence="1">
    <location>
        <begin position="42"/>
        <end position="67"/>
    </location>
</feature>
<dbReference type="Gene3D" id="3.30.1490.480">
    <property type="entry name" value="Endolytic murein transglycosylase"/>
    <property type="match status" value="1"/>
</dbReference>
<proteinExistence type="predicted"/>
<comment type="caution">
    <text evidence="2">The sequence shown here is derived from an EMBL/GenBank/DDBJ whole genome shotgun (WGS) entry which is preliminary data.</text>
</comment>
<accession>A0A151AYB0</accession>
<evidence type="ECO:0000256" key="1">
    <source>
        <dbReference type="SAM" id="MobiDB-lite"/>
    </source>
</evidence>
<protein>
    <submittedName>
        <fullName evidence="2">YceG-like family protein</fullName>
    </submittedName>
</protein>
<sequence length="135" mass="14549">MGFFLAGLLLLIFQHDPTREEIIARARTYGMVFREEVVPFAPASRDNAPPAQEMKQQPAGPQQAAPADTHGEILVTIPAGAGLEDIAALLEKKGVAAAAAFEAEVHRQGVEQKLKAGSYYLPAGDIKEIIRRLTS</sequence>
<organism evidence="2 3">
    <name type="scientific">Moorella mulderi DSM 14980</name>
    <dbReference type="NCBI Taxonomy" id="1122241"/>
    <lineage>
        <taxon>Bacteria</taxon>
        <taxon>Bacillati</taxon>
        <taxon>Bacillota</taxon>
        <taxon>Clostridia</taxon>
        <taxon>Neomoorellales</taxon>
        <taxon>Neomoorellaceae</taxon>
        <taxon>Neomoorella</taxon>
    </lineage>
</organism>
<dbReference type="OrthoDB" id="1725371at2"/>